<dbReference type="Proteomes" id="UP000076079">
    <property type="component" value="Chromosome"/>
</dbReference>
<evidence type="ECO:0000256" key="6">
    <source>
        <dbReference type="ARBA" id="ARBA00022840"/>
    </source>
</evidence>
<dbReference type="SMART" id="SM00220">
    <property type="entry name" value="S_TKc"/>
    <property type="match status" value="1"/>
</dbReference>
<dbReference type="InterPro" id="IPR000719">
    <property type="entry name" value="Prot_kinase_dom"/>
</dbReference>
<dbReference type="SUPFAM" id="SSF48452">
    <property type="entry name" value="TPR-like"/>
    <property type="match status" value="2"/>
</dbReference>
<dbReference type="InterPro" id="IPR011009">
    <property type="entry name" value="Kinase-like_dom_sf"/>
</dbReference>
<dbReference type="PROSITE" id="PS50011">
    <property type="entry name" value="PROTEIN_KINASE_DOM"/>
    <property type="match status" value="1"/>
</dbReference>
<dbReference type="EC" id="2.7.11.1" evidence="1"/>
<dbReference type="PROSITE" id="PS50005">
    <property type="entry name" value="TPR"/>
    <property type="match status" value="1"/>
</dbReference>
<sequence length="959" mass="104391">MAAAFLSHYRLLGLLGVGGMGEVHRAEDTRLRREVAIKILHPEAAASKEWLSRFRREARLASALQHPHICTIHELGEHEGQAFIVMERLEGVTVRELIEDGPIAPSRVIAIARQIADALDAAHRRGIIHRDIKPANLFVTDGDHVKVVDFGLARLASDEAAAVASGAIPIASARSAAAAPGSGSRPLHLTQTGMAMGTVYYMSPEQARGDALDARTDLFSLGSVLYEMATGRRAFEGDDIAQILGKITHGVFVPPRALNAGVPRALDAIIVKLLSADPRQRYQRASDLMSDLVRADAPSGATPRPLMQATTATGRTTAWRRAGLAVSVLLVVSSLAYAWYARRPSTLTDRDSIVIGAFENATGNPVFDDTLVTALKLQLAQSPFLDIVQDSRIAETLKLMGRKDDERLTHEVVREACQRLAVKAMIDGRLAPFGKNYVLTVSATDCNTGEVLARTQAEAANSEAVLAELGKMASEMRTRLGESLPSIARFDMPVTEATTPSLQAFKAYALGLEERRRGRELESLAFFKQAIELDPDFAQAHATLSTVYGGIGELDRSEQHARQAYEHRDRVSERERLFIGYQYHDRVTGNQAEVIDTLQAWQAAYPREFVPANALSVVYNRLGQYDKGVAAAQEALRRSPDHPFAISNLAVAYRGLGRYDEARRVAQQGVRANAATVPTRRLLYQLSVMAGDSAAAQQLTWGRGQPREFDLVAAQGQIAMFEGRWREGESLYRRAAEMAQARGLPGNAAGQFAHLAWLEAVYRPGPDLDERVRRMVALGGNKEEGAAARSRVAAALGLVGRRAEALAIVASAERRAPDSTYVRAVLVPVTRASLALHDGKAAEAVQALEAARDTDIGGLGALVPLYLRAEAYRQQGNWTAAATEYERLIHHRGTDPYAPMVPLSWLGLGRVRAAMGDLTVSRTSYEMALSLWRAADNDFPPRRAAQAEYDRLAQGATSP</sequence>
<reference evidence="11" key="2">
    <citation type="submission" date="2016-04" db="EMBL/GenBank/DDBJ databases">
        <title>First Complete Genome Sequence of a Subdivision 6 Acidobacterium.</title>
        <authorList>
            <person name="Huang S."/>
            <person name="Vieira S."/>
            <person name="Bunk B."/>
            <person name="Riedel T."/>
            <person name="Sproeer C."/>
            <person name="Overmann J."/>
        </authorList>
    </citation>
    <scope>NUCLEOTIDE SEQUENCE [LARGE SCALE GENOMIC DNA]</scope>
    <source>
        <strain evidence="11">DSM 100886 HEG_-6_39</strain>
    </source>
</reference>
<keyword evidence="4 8" id="KW-0547">Nucleotide-binding</keyword>
<evidence type="ECO:0000313" key="10">
    <source>
        <dbReference type="EMBL" id="AMY08269.1"/>
    </source>
</evidence>
<keyword evidence="11" id="KW-1185">Reference proteome</keyword>
<keyword evidence="7" id="KW-0802">TPR repeat</keyword>
<name>A0A143PKI5_LUTPR</name>
<dbReference type="Gene3D" id="3.30.200.20">
    <property type="entry name" value="Phosphorylase Kinase, domain 1"/>
    <property type="match status" value="1"/>
</dbReference>
<keyword evidence="6 8" id="KW-0067">ATP-binding</keyword>
<reference evidence="10 11" key="1">
    <citation type="journal article" date="2016" name="Genome Announc.">
        <title>First Complete Genome Sequence of a Subdivision 6 Acidobacterium Strain.</title>
        <authorList>
            <person name="Huang S."/>
            <person name="Vieira S."/>
            <person name="Bunk B."/>
            <person name="Riedel T."/>
            <person name="Sproer C."/>
            <person name="Overmann J."/>
        </authorList>
    </citation>
    <scope>NUCLEOTIDE SEQUENCE [LARGE SCALE GENOMIC DNA]</scope>
    <source>
        <strain evidence="11">DSM 100886 HEG_-6_39</strain>
    </source>
</reference>
<keyword evidence="2" id="KW-0723">Serine/threonine-protein kinase</keyword>
<evidence type="ECO:0000313" key="11">
    <source>
        <dbReference type="Proteomes" id="UP000076079"/>
    </source>
</evidence>
<dbReference type="FunFam" id="1.10.510.10:FF:000021">
    <property type="entry name" value="Serine/threonine protein kinase"/>
    <property type="match status" value="1"/>
</dbReference>
<protein>
    <recommendedName>
        <fullName evidence="1">non-specific serine/threonine protein kinase</fullName>
        <ecNumber evidence="1">2.7.11.1</ecNumber>
    </recommendedName>
</protein>
<dbReference type="GO" id="GO:0005524">
    <property type="term" value="F:ATP binding"/>
    <property type="evidence" value="ECO:0007669"/>
    <property type="project" value="UniProtKB-UniRule"/>
</dbReference>
<keyword evidence="3 10" id="KW-0808">Transferase</keyword>
<dbReference type="STRING" id="1855912.LuPra_01463"/>
<feature type="domain" description="Protein kinase" evidence="9">
    <location>
        <begin position="9"/>
        <end position="293"/>
    </location>
</feature>
<feature type="repeat" description="TPR" evidence="7">
    <location>
        <begin position="504"/>
        <end position="537"/>
    </location>
</feature>
<evidence type="ECO:0000256" key="3">
    <source>
        <dbReference type="ARBA" id="ARBA00022679"/>
    </source>
</evidence>
<gene>
    <name evidence="10" type="primary">pknB_7</name>
    <name evidence="10" type="ORF">LuPra_01463</name>
</gene>
<dbReference type="Gene3D" id="3.40.50.10610">
    <property type="entry name" value="ABC-type transport auxiliary lipoprotein component"/>
    <property type="match status" value="1"/>
</dbReference>
<evidence type="ECO:0000259" key="9">
    <source>
        <dbReference type="PROSITE" id="PS50011"/>
    </source>
</evidence>
<evidence type="ECO:0000256" key="5">
    <source>
        <dbReference type="ARBA" id="ARBA00022777"/>
    </source>
</evidence>
<dbReference type="OrthoDB" id="100931at2"/>
<dbReference type="PANTHER" id="PTHR43289:SF6">
    <property type="entry name" value="SERINE_THREONINE-PROTEIN KINASE NEKL-3"/>
    <property type="match status" value="1"/>
</dbReference>
<dbReference type="Pfam" id="PF13432">
    <property type="entry name" value="TPR_16"/>
    <property type="match status" value="1"/>
</dbReference>
<proteinExistence type="predicted"/>
<accession>A0A143PKI5</accession>
<dbReference type="Pfam" id="PF00069">
    <property type="entry name" value="Pkinase"/>
    <property type="match status" value="1"/>
</dbReference>
<evidence type="ECO:0000256" key="1">
    <source>
        <dbReference type="ARBA" id="ARBA00012513"/>
    </source>
</evidence>
<dbReference type="PROSITE" id="PS00108">
    <property type="entry name" value="PROTEIN_KINASE_ST"/>
    <property type="match status" value="1"/>
</dbReference>
<keyword evidence="5 10" id="KW-0418">Kinase</keyword>
<dbReference type="PATRIC" id="fig|1813736.3.peg.1516"/>
<dbReference type="GO" id="GO:0004674">
    <property type="term" value="F:protein serine/threonine kinase activity"/>
    <property type="evidence" value="ECO:0007669"/>
    <property type="project" value="UniProtKB-KW"/>
</dbReference>
<dbReference type="KEGG" id="abac:LuPra_01463"/>
<evidence type="ECO:0000256" key="8">
    <source>
        <dbReference type="PROSITE-ProRule" id="PRU10141"/>
    </source>
</evidence>
<dbReference type="PROSITE" id="PS00107">
    <property type="entry name" value="PROTEIN_KINASE_ATP"/>
    <property type="match status" value="1"/>
</dbReference>
<dbReference type="EMBL" id="CP015136">
    <property type="protein sequence ID" value="AMY08269.1"/>
    <property type="molecule type" value="Genomic_DNA"/>
</dbReference>
<feature type="binding site" evidence="8">
    <location>
        <position position="38"/>
    </location>
    <ligand>
        <name>ATP</name>
        <dbReference type="ChEBI" id="CHEBI:30616"/>
    </ligand>
</feature>
<dbReference type="CDD" id="cd14014">
    <property type="entry name" value="STKc_PknB_like"/>
    <property type="match status" value="1"/>
</dbReference>
<dbReference type="InterPro" id="IPR011990">
    <property type="entry name" value="TPR-like_helical_dom_sf"/>
</dbReference>
<dbReference type="Gene3D" id="1.10.510.10">
    <property type="entry name" value="Transferase(Phosphotransferase) domain 1"/>
    <property type="match status" value="1"/>
</dbReference>
<dbReference type="InterPro" id="IPR019734">
    <property type="entry name" value="TPR_rpt"/>
</dbReference>
<dbReference type="Gene3D" id="1.25.40.10">
    <property type="entry name" value="Tetratricopeptide repeat domain"/>
    <property type="match status" value="3"/>
</dbReference>
<evidence type="ECO:0000256" key="2">
    <source>
        <dbReference type="ARBA" id="ARBA00022527"/>
    </source>
</evidence>
<dbReference type="InterPro" id="IPR017441">
    <property type="entry name" value="Protein_kinase_ATP_BS"/>
</dbReference>
<dbReference type="PANTHER" id="PTHR43289">
    <property type="entry name" value="MITOGEN-ACTIVATED PROTEIN KINASE KINASE KINASE 20-RELATED"/>
    <property type="match status" value="1"/>
</dbReference>
<evidence type="ECO:0000256" key="7">
    <source>
        <dbReference type="PROSITE-ProRule" id="PRU00339"/>
    </source>
</evidence>
<organism evidence="10 11">
    <name type="scientific">Luteitalea pratensis</name>
    <dbReference type="NCBI Taxonomy" id="1855912"/>
    <lineage>
        <taxon>Bacteria</taxon>
        <taxon>Pseudomonadati</taxon>
        <taxon>Acidobacteriota</taxon>
        <taxon>Vicinamibacteria</taxon>
        <taxon>Vicinamibacterales</taxon>
        <taxon>Vicinamibacteraceae</taxon>
        <taxon>Luteitalea</taxon>
    </lineage>
</organism>
<dbReference type="Pfam" id="PF13424">
    <property type="entry name" value="TPR_12"/>
    <property type="match status" value="1"/>
</dbReference>
<dbReference type="SUPFAM" id="SSF56112">
    <property type="entry name" value="Protein kinase-like (PK-like)"/>
    <property type="match status" value="1"/>
</dbReference>
<dbReference type="SMART" id="SM00028">
    <property type="entry name" value="TPR"/>
    <property type="match status" value="7"/>
</dbReference>
<dbReference type="InterPro" id="IPR008271">
    <property type="entry name" value="Ser/Thr_kinase_AS"/>
</dbReference>
<evidence type="ECO:0000256" key="4">
    <source>
        <dbReference type="ARBA" id="ARBA00022741"/>
    </source>
</evidence>
<dbReference type="AlphaFoldDB" id="A0A143PKI5"/>
<dbReference type="RefSeq" id="WP_110170128.1">
    <property type="nucleotide sequence ID" value="NZ_CP015136.1"/>
</dbReference>